<dbReference type="RefSeq" id="WP_318575515.1">
    <property type="nucleotide sequence ID" value="NZ_CAKXYP010000025.1"/>
</dbReference>
<keyword evidence="2" id="KW-1185">Reference proteome</keyword>
<proteinExistence type="predicted"/>
<accession>A0ABN8V9Q0</accession>
<dbReference type="Proteomes" id="UP001154015">
    <property type="component" value="Unassembled WGS sequence"/>
</dbReference>
<dbReference type="EMBL" id="CAKXYP010000025">
    <property type="protein sequence ID" value="CAH9419547.1"/>
    <property type="molecule type" value="Genomic_DNA"/>
</dbReference>
<comment type="caution">
    <text evidence="1">The sequence shown here is derived from an EMBL/GenBank/DDBJ whole genome shotgun (WGS) entry which is preliminary data.</text>
</comment>
<evidence type="ECO:0008006" key="3">
    <source>
        <dbReference type="Google" id="ProtNLM"/>
    </source>
</evidence>
<reference evidence="1" key="1">
    <citation type="submission" date="2022-03" db="EMBL/GenBank/DDBJ databases">
        <authorList>
            <person name="Leyn A S."/>
        </authorList>
    </citation>
    <scope>NUCLEOTIDE SEQUENCE</scope>
    <source>
        <strain evidence="1">Streptomyces globisporus 4-3</strain>
    </source>
</reference>
<protein>
    <recommendedName>
        <fullName evidence="3">DNA-binding protein</fullName>
    </recommendedName>
</protein>
<gene>
    <name evidence="1" type="ORF">SGL43_06602</name>
</gene>
<sequence>MTPTPAAPMSGYITTGQAAARIGSTPQYVRELIHAGHFEAIDIGTGERARFRVTAESVEKFLTDRTVRPVSPSEVAA</sequence>
<evidence type="ECO:0000313" key="2">
    <source>
        <dbReference type="Proteomes" id="UP001154015"/>
    </source>
</evidence>
<name>A0ABN8V9Q0_STRGL</name>
<organism evidence="1 2">
    <name type="scientific">Streptomyces globisporus</name>
    <dbReference type="NCBI Taxonomy" id="1908"/>
    <lineage>
        <taxon>Bacteria</taxon>
        <taxon>Bacillati</taxon>
        <taxon>Actinomycetota</taxon>
        <taxon>Actinomycetes</taxon>
        <taxon>Kitasatosporales</taxon>
        <taxon>Streptomycetaceae</taxon>
        <taxon>Streptomyces</taxon>
    </lineage>
</organism>
<evidence type="ECO:0000313" key="1">
    <source>
        <dbReference type="EMBL" id="CAH9419547.1"/>
    </source>
</evidence>